<evidence type="ECO:0008006" key="4">
    <source>
        <dbReference type="Google" id="ProtNLM"/>
    </source>
</evidence>
<comment type="caution">
    <text evidence="2">The sequence shown here is derived from an EMBL/GenBank/DDBJ whole genome shotgun (WGS) entry which is preliminary data.</text>
</comment>
<organism evidence="2 3">
    <name type="scientific">Halomonas campaniensis</name>
    <dbReference type="NCBI Taxonomy" id="213554"/>
    <lineage>
        <taxon>Bacteria</taxon>
        <taxon>Pseudomonadati</taxon>
        <taxon>Pseudomonadota</taxon>
        <taxon>Gammaproteobacteria</taxon>
        <taxon>Oceanospirillales</taxon>
        <taxon>Halomonadaceae</taxon>
        <taxon>Halomonas</taxon>
    </lineage>
</organism>
<name>A0A7W5K228_9GAMM</name>
<comment type="similarity">
    <text evidence="1">Belongs to the HupJ family.</text>
</comment>
<dbReference type="Pfam" id="PF11939">
    <property type="entry name" value="NiFe-hyd_HybE"/>
    <property type="match status" value="1"/>
</dbReference>
<accession>A0A7W5K228</accession>
<protein>
    <recommendedName>
        <fullName evidence="4">[NiFe]-hydrogenase assembly, chaperone, HybE</fullName>
    </recommendedName>
</protein>
<dbReference type="AlphaFoldDB" id="A0A7W5K228"/>
<sequence length="146" mass="15909">MQALSPEQYARLRALAEAWTYHHLKAAKALPQFNPRLVADALCFQPLRDAEHGELLLGALVTPLSLSLALAGLPASAGLPAPAAGSRLRIALPSGHYDLEAFHVDADHWCWRCVLLDDLSDLPGREAASRLAQQLMERVMAPDEAR</sequence>
<proteinExistence type="inferred from homology"/>
<evidence type="ECO:0000313" key="2">
    <source>
        <dbReference type="EMBL" id="MBB3330525.1"/>
    </source>
</evidence>
<dbReference type="InterPro" id="IPR038530">
    <property type="entry name" value="NiFe-hyd_HybE_sf"/>
</dbReference>
<keyword evidence="3" id="KW-1185">Reference proteome</keyword>
<dbReference type="InterPro" id="IPR023994">
    <property type="entry name" value="NiFe-hyd_HybE"/>
</dbReference>
<evidence type="ECO:0000256" key="1">
    <source>
        <dbReference type="ARBA" id="ARBA00006532"/>
    </source>
</evidence>
<dbReference type="Gene3D" id="3.30.1460.40">
    <property type="entry name" value="[NiFe]-hydrogenase assembly chaperone, HybE"/>
    <property type="match status" value="1"/>
</dbReference>
<gene>
    <name evidence="2" type="ORF">BDK63_001391</name>
</gene>
<dbReference type="RefSeq" id="WP_183330643.1">
    <property type="nucleotide sequence ID" value="NZ_JACHZF010000008.1"/>
</dbReference>
<dbReference type="Proteomes" id="UP000553442">
    <property type="component" value="Unassembled WGS sequence"/>
</dbReference>
<evidence type="ECO:0000313" key="3">
    <source>
        <dbReference type="Proteomes" id="UP000553442"/>
    </source>
</evidence>
<reference evidence="2 3" key="1">
    <citation type="submission" date="2020-08" db="EMBL/GenBank/DDBJ databases">
        <title>Genomic Encyclopedia of Archaeal and Bacterial Type Strains, Phase II (KMG-II): from individual species to whole genera.</title>
        <authorList>
            <person name="Goeker M."/>
        </authorList>
    </citation>
    <scope>NUCLEOTIDE SEQUENCE [LARGE SCALE GENOMIC DNA]</scope>
    <source>
        <strain evidence="2 3">5AG</strain>
    </source>
</reference>
<dbReference type="EMBL" id="JACHZF010000008">
    <property type="protein sequence ID" value="MBB3330525.1"/>
    <property type="molecule type" value="Genomic_DNA"/>
</dbReference>